<organism evidence="2 3">
    <name type="scientific">Streptomyces aureoversilis</name>
    <dbReference type="NCBI Taxonomy" id="67277"/>
    <lineage>
        <taxon>Bacteria</taxon>
        <taxon>Bacillati</taxon>
        <taxon>Actinomycetota</taxon>
        <taxon>Actinomycetes</taxon>
        <taxon>Kitasatosporales</taxon>
        <taxon>Streptomycetaceae</taxon>
        <taxon>Streptomyces</taxon>
    </lineage>
</organism>
<dbReference type="RefSeq" id="WP_382051086.1">
    <property type="nucleotide sequence ID" value="NZ_JBHSKJ010000042.1"/>
</dbReference>
<dbReference type="Proteomes" id="UP001596222">
    <property type="component" value="Unassembled WGS sequence"/>
</dbReference>
<gene>
    <name evidence="2" type="ORF">ACFPP6_35955</name>
</gene>
<reference evidence="3" key="1">
    <citation type="journal article" date="2019" name="Int. J. Syst. Evol. Microbiol.">
        <title>The Global Catalogue of Microorganisms (GCM) 10K type strain sequencing project: providing services to taxonomists for standard genome sequencing and annotation.</title>
        <authorList>
            <consortium name="The Broad Institute Genomics Platform"/>
            <consortium name="The Broad Institute Genome Sequencing Center for Infectious Disease"/>
            <person name="Wu L."/>
            <person name="Ma J."/>
        </authorList>
    </citation>
    <scope>NUCLEOTIDE SEQUENCE [LARGE SCALE GENOMIC DNA]</scope>
    <source>
        <strain evidence="3">CGMCC 4.1641</strain>
    </source>
</reference>
<protein>
    <recommendedName>
        <fullName evidence="4">MORN repeat-containing protein</fullName>
    </recommendedName>
</protein>
<sequence length="113" mass="13014">MASDASAGQVFSKPKESCAEPKGNGATAYTRKGKDGDEEYIPQRSGELKWEAGKCLKGSEYRFDKYNQRGGRSWFTDRWYDKGGTDKYFYKSQCTYQGKELWFDGSEITWTQR</sequence>
<comment type="caution">
    <text evidence="2">The sequence shown here is derived from an EMBL/GenBank/DDBJ whole genome shotgun (WGS) entry which is preliminary data.</text>
</comment>
<proteinExistence type="predicted"/>
<evidence type="ECO:0008006" key="4">
    <source>
        <dbReference type="Google" id="ProtNLM"/>
    </source>
</evidence>
<dbReference type="EMBL" id="JBHSKJ010000042">
    <property type="protein sequence ID" value="MFC5150027.1"/>
    <property type="molecule type" value="Genomic_DNA"/>
</dbReference>
<evidence type="ECO:0000313" key="2">
    <source>
        <dbReference type="EMBL" id="MFC5150027.1"/>
    </source>
</evidence>
<evidence type="ECO:0000256" key="1">
    <source>
        <dbReference type="SAM" id="MobiDB-lite"/>
    </source>
</evidence>
<accession>A0ABW0A8B5</accession>
<evidence type="ECO:0000313" key="3">
    <source>
        <dbReference type="Proteomes" id="UP001596222"/>
    </source>
</evidence>
<keyword evidence="3" id="KW-1185">Reference proteome</keyword>
<feature type="region of interest" description="Disordered" evidence="1">
    <location>
        <begin position="1"/>
        <end position="40"/>
    </location>
</feature>
<name>A0ABW0A8B5_9ACTN</name>